<accession>A0A4D6YJZ7</accession>
<dbReference type="EC" id="3.5.1.18" evidence="5 16"/>
<evidence type="ECO:0000256" key="15">
    <source>
        <dbReference type="ARBA" id="ARBA00051301"/>
    </source>
</evidence>
<keyword evidence="7 16" id="KW-0028">Amino-acid biosynthesis</keyword>
<comment type="catalytic activity">
    <reaction evidence="15 16">
        <text>N-succinyl-(2S,6S)-2,6-diaminopimelate + H2O = (2S,6S)-2,6-diaminopimelate + succinate</text>
        <dbReference type="Rhea" id="RHEA:22608"/>
        <dbReference type="ChEBI" id="CHEBI:15377"/>
        <dbReference type="ChEBI" id="CHEBI:30031"/>
        <dbReference type="ChEBI" id="CHEBI:57609"/>
        <dbReference type="ChEBI" id="CHEBI:58087"/>
        <dbReference type="EC" id="3.5.1.18"/>
    </reaction>
</comment>
<dbReference type="PANTHER" id="PTHR43808:SF31">
    <property type="entry name" value="N-ACETYL-L-CITRULLINE DEACETYLASE"/>
    <property type="match status" value="1"/>
</dbReference>
<dbReference type="GO" id="GO:0006526">
    <property type="term" value="P:L-arginine biosynthetic process"/>
    <property type="evidence" value="ECO:0007669"/>
    <property type="project" value="TreeGrafter"/>
</dbReference>
<dbReference type="Pfam" id="PF01546">
    <property type="entry name" value="Peptidase_M20"/>
    <property type="match status" value="1"/>
</dbReference>
<keyword evidence="11 16" id="KW-0220">Diaminopimelate biosynthesis</keyword>
<dbReference type="GO" id="GO:0019877">
    <property type="term" value="P:diaminopimelate biosynthetic process"/>
    <property type="evidence" value="ECO:0007669"/>
    <property type="project" value="UniProtKB-UniRule"/>
</dbReference>
<dbReference type="Gene3D" id="3.40.630.10">
    <property type="entry name" value="Zn peptidases"/>
    <property type="match status" value="2"/>
</dbReference>
<dbReference type="GO" id="GO:0009089">
    <property type="term" value="P:lysine biosynthetic process via diaminopimelate"/>
    <property type="evidence" value="ECO:0007669"/>
    <property type="project" value="UniProtKB-UniRule"/>
</dbReference>
<protein>
    <recommendedName>
        <fullName evidence="6 16">Succinyl-diaminopimelate desuccinylase</fullName>
        <shortName evidence="16">SDAP desuccinylase</shortName>
        <ecNumber evidence="5 16">3.5.1.18</ecNumber>
    </recommendedName>
    <alternativeName>
        <fullName evidence="14 16">N-succinyl-LL-2,6-diaminoheptanedioate amidohydrolase</fullName>
    </alternativeName>
</protein>
<dbReference type="UniPathway" id="UPA00034">
    <property type="reaction ID" value="UER00021"/>
</dbReference>
<evidence type="ECO:0000256" key="14">
    <source>
        <dbReference type="ARBA" id="ARBA00031891"/>
    </source>
</evidence>
<dbReference type="InterPro" id="IPR002933">
    <property type="entry name" value="Peptidase_M20"/>
</dbReference>
<keyword evidence="9 16" id="KW-0378">Hydrolase</keyword>
<feature type="binding site" evidence="16">
    <location>
        <position position="100"/>
    </location>
    <ligand>
        <name>Zn(2+)</name>
        <dbReference type="ChEBI" id="CHEBI:29105"/>
        <label>2</label>
    </ligand>
</feature>
<dbReference type="InterPro" id="IPR005941">
    <property type="entry name" value="DapE_proteobac"/>
</dbReference>
<dbReference type="NCBIfam" id="TIGR01246">
    <property type="entry name" value="dapE_proteo"/>
    <property type="match status" value="1"/>
</dbReference>
<evidence type="ECO:0000256" key="12">
    <source>
        <dbReference type="ARBA" id="ARBA00023154"/>
    </source>
</evidence>
<comment type="cofactor">
    <cofactor evidence="16">
        <name>Zn(2+)</name>
        <dbReference type="ChEBI" id="CHEBI:29105"/>
    </cofactor>
    <cofactor evidence="16">
        <name>Co(2+)</name>
        <dbReference type="ChEBI" id="CHEBI:48828"/>
    </cofactor>
    <text evidence="16">Binds 2 Zn(2+) or Co(2+) ions per subunit.</text>
</comment>
<sequence>MYCCPVLNLAKQLISIPSVSPLDLGCQNIIASRLSKMGFNISFLKHQKTNNFWAYKGHGITLSFAGHTDVVSSGNNKLWNSCPFIPVIKNGYLFGRGVSDMKGAIAAMIIAAERFITYRPNYSGRLSFLITSDEESHAQDGTIRIIEYLKIICERINFCIIGEPTSDKVLGDVVKIGRRGSLNVDLFVYGLQGHVAYPQLTGNVIHNVLPFLNALIAYKWSQGNKNFLPTTIQISNIHSGLGNDNVIPGELYICLNFRFGTDISVQDIQNKMISLLSKYRIKYTLKWRLSGHPFLTHSKHLVHVVHQTIRDINHINPMFSTSGGTSDGRFIKDVSEDLIELGLLNNTIHAINECTKVYDLQLLSLMYEDIMKKILF</sequence>
<organism evidence="18 19">
    <name type="scientific">Buchnera aphidicola</name>
    <name type="common">Stegophylla sp.</name>
    <dbReference type="NCBI Taxonomy" id="2315800"/>
    <lineage>
        <taxon>Bacteria</taxon>
        <taxon>Pseudomonadati</taxon>
        <taxon>Pseudomonadota</taxon>
        <taxon>Gammaproteobacteria</taxon>
        <taxon>Enterobacterales</taxon>
        <taxon>Erwiniaceae</taxon>
        <taxon>Buchnera</taxon>
    </lineage>
</organism>
<dbReference type="Proteomes" id="UP000298636">
    <property type="component" value="Chromosome"/>
</dbReference>
<evidence type="ECO:0000256" key="13">
    <source>
        <dbReference type="ARBA" id="ARBA00023285"/>
    </source>
</evidence>
<feature type="binding site" evidence="16">
    <location>
        <position position="135"/>
    </location>
    <ligand>
        <name>Zn(2+)</name>
        <dbReference type="ChEBI" id="CHEBI:29105"/>
        <label>2</label>
    </ligand>
</feature>
<dbReference type="OrthoDB" id="9809784at2"/>
<evidence type="ECO:0000256" key="16">
    <source>
        <dbReference type="HAMAP-Rule" id="MF_01690"/>
    </source>
</evidence>
<dbReference type="InterPro" id="IPR050072">
    <property type="entry name" value="Peptidase_M20A"/>
</dbReference>
<keyword evidence="13 16" id="KW-0170">Cobalt</keyword>
<dbReference type="RefSeq" id="WP_158351576.1">
    <property type="nucleotide sequence ID" value="NZ_CP032998.1"/>
</dbReference>
<reference evidence="18 19" key="1">
    <citation type="submission" date="2018-10" db="EMBL/GenBank/DDBJ databases">
        <title>Comparative functional genomics of the obligate endosymbiont Buchnera aphidicola.</title>
        <authorList>
            <person name="Chong R.A."/>
        </authorList>
    </citation>
    <scope>NUCLEOTIDE SEQUENCE [LARGE SCALE GENOMIC DNA]</scope>
    <source>
        <strain evidence="18 19">Ssp</strain>
    </source>
</reference>
<dbReference type="Pfam" id="PF07687">
    <property type="entry name" value="M20_dimer"/>
    <property type="match status" value="1"/>
</dbReference>
<evidence type="ECO:0000256" key="11">
    <source>
        <dbReference type="ARBA" id="ARBA00022915"/>
    </source>
</evidence>
<dbReference type="EMBL" id="CP032998">
    <property type="protein sequence ID" value="QCI26254.1"/>
    <property type="molecule type" value="Genomic_DNA"/>
</dbReference>
<keyword evidence="12 16" id="KW-0457">Lysine biosynthesis</keyword>
<comment type="function">
    <text evidence="16">Catalyzes the hydrolysis of N-succinyl-L,L-diaminopimelic acid (SDAP), forming succinate and LL-2,6-diaminopimelate (DAP), an intermediate involved in the bacterial biosynthesis of lysine and meso-diaminopimelic acid, an essential component of bacterial cell walls.</text>
</comment>
<evidence type="ECO:0000256" key="1">
    <source>
        <dbReference type="ARBA" id="ARBA00001941"/>
    </source>
</evidence>
<evidence type="ECO:0000256" key="6">
    <source>
        <dbReference type="ARBA" id="ARBA00022391"/>
    </source>
</evidence>
<feature type="domain" description="Peptidase M20 dimerisation" evidence="17">
    <location>
        <begin position="176"/>
        <end position="280"/>
    </location>
</feature>
<comment type="similarity">
    <text evidence="3 16">Belongs to the peptidase M20A family. DapE subfamily.</text>
</comment>
<dbReference type="GO" id="GO:0008777">
    <property type="term" value="F:acetylornithine deacetylase activity"/>
    <property type="evidence" value="ECO:0007669"/>
    <property type="project" value="TreeGrafter"/>
</dbReference>
<dbReference type="GO" id="GO:0050897">
    <property type="term" value="F:cobalt ion binding"/>
    <property type="evidence" value="ECO:0007669"/>
    <property type="project" value="UniProtKB-UniRule"/>
</dbReference>
<evidence type="ECO:0000256" key="2">
    <source>
        <dbReference type="ARBA" id="ARBA00005130"/>
    </source>
</evidence>
<feature type="binding site" evidence="16">
    <location>
        <position position="163"/>
    </location>
    <ligand>
        <name>Zn(2+)</name>
        <dbReference type="ChEBI" id="CHEBI:29105"/>
        <label>1</label>
    </ligand>
</feature>
<comment type="subunit">
    <text evidence="4 16">Homodimer.</text>
</comment>
<evidence type="ECO:0000256" key="9">
    <source>
        <dbReference type="ARBA" id="ARBA00022801"/>
    </source>
</evidence>
<keyword evidence="8 16" id="KW-0479">Metal-binding</keyword>
<dbReference type="InterPro" id="IPR036264">
    <property type="entry name" value="Bact_exopeptidase_dim_dom"/>
</dbReference>
<evidence type="ECO:0000256" key="3">
    <source>
        <dbReference type="ARBA" id="ARBA00006746"/>
    </source>
</evidence>
<evidence type="ECO:0000256" key="7">
    <source>
        <dbReference type="ARBA" id="ARBA00022605"/>
    </source>
</evidence>
<proteinExistence type="inferred from homology"/>
<keyword evidence="10 16" id="KW-0862">Zinc</keyword>
<evidence type="ECO:0000256" key="8">
    <source>
        <dbReference type="ARBA" id="ARBA00022723"/>
    </source>
</evidence>
<dbReference type="InterPro" id="IPR011650">
    <property type="entry name" value="Peptidase_M20_dimer"/>
</dbReference>
<comment type="cofactor">
    <cofactor evidence="1">
        <name>Co(2+)</name>
        <dbReference type="ChEBI" id="CHEBI:48828"/>
    </cofactor>
</comment>
<feature type="binding site" evidence="16">
    <location>
        <position position="100"/>
    </location>
    <ligand>
        <name>Zn(2+)</name>
        <dbReference type="ChEBI" id="CHEBI:29105"/>
        <label>1</label>
    </ligand>
</feature>
<dbReference type="SUPFAM" id="SSF53187">
    <property type="entry name" value="Zn-dependent exopeptidases"/>
    <property type="match status" value="1"/>
</dbReference>
<dbReference type="HAMAP" id="MF_01690">
    <property type="entry name" value="DapE"/>
    <property type="match status" value="1"/>
</dbReference>
<dbReference type="AlphaFoldDB" id="A0A4D6YJZ7"/>
<evidence type="ECO:0000256" key="10">
    <source>
        <dbReference type="ARBA" id="ARBA00022833"/>
    </source>
</evidence>
<evidence type="ECO:0000256" key="5">
    <source>
        <dbReference type="ARBA" id="ARBA00011921"/>
    </source>
</evidence>
<keyword evidence="19" id="KW-1185">Reference proteome</keyword>
<dbReference type="GO" id="GO:0008270">
    <property type="term" value="F:zinc ion binding"/>
    <property type="evidence" value="ECO:0007669"/>
    <property type="project" value="UniProtKB-UniRule"/>
</dbReference>
<dbReference type="SUPFAM" id="SSF55031">
    <property type="entry name" value="Bacterial exopeptidase dimerisation domain"/>
    <property type="match status" value="1"/>
</dbReference>
<feature type="binding site" evidence="16">
    <location>
        <position position="67"/>
    </location>
    <ligand>
        <name>Zn(2+)</name>
        <dbReference type="ChEBI" id="CHEBI:29105"/>
        <label>1</label>
    </ligand>
</feature>
<dbReference type="NCBIfam" id="NF009557">
    <property type="entry name" value="PRK13009.1"/>
    <property type="match status" value="1"/>
</dbReference>
<evidence type="ECO:0000259" key="17">
    <source>
        <dbReference type="Pfam" id="PF07687"/>
    </source>
</evidence>
<evidence type="ECO:0000256" key="4">
    <source>
        <dbReference type="ARBA" id="ARBA00011738"/>
    </source>
</evidence>
<name>A0A4D6YJZ7_9GAMM</name>
<feature type="binding site" evidence="16">
    <location>
        <position position="349"/>
    </location>
    <ligand>
        <name>Zn(2+)</name>
        <dbReference type="ChEBI" id="CHEBI:29105"/>
        <label>2</label>
    </ligand>
</feature>
<feature type="active site" description="Proton acceptor" evidence="16">
    <location>
        <position position="134"/>
    </location>
</feature>
<dbReference type="PANTHER" id="PTHR43808">
    <property type="entry name" value="ACETYLORNITHINE DEACETYLASE"/>
    <property type="match status" value="1"/>
</dbReference>
<evidence type="ECO:0000313" key="18">
    <source>
        <dbReference type="EMBL" id="QCI26254.1"/>
    </source>
</evidence>
<feature type="active site" evidence="16">
    <location>
        <position position="69"/>
    </location>
</feature>
<comment type="pathway">
    <text evidence="2 16">Amino-acid biosynthesis; L-lysine biosynthesis via DAP pathway; LL-2,6-diaminopimelate from (S)-tetrahydrodipicolinate (succinylase route): step 3/3.</text>
</comment>
<dbReference type="GO" id="GO:0009014">
    <property type="term" value="F:succinyl-diaminopimelate desuccinylase activity"/>
    <property type="evidence" value="ECO:0007669"/>
    <property type="project" value="UniProtKB-UniRule"/>
</dbReference>
<gene>
    <name evidence="16 18" type="primary">dapE</name>
    <name evidence="18" type="ORF">D9V79_00300</name>
</gene>
<evidence type="ECO:0000313" key="19">
    <source>
        <dbReference type="Proteomes" id="UP000298636"/>
    </source>
</evidence>